<dbReference type="EMBL" id="BLAB01000001">
    <property type="protein sequence ID" value="GER93192.1"/>
    <property type="molecule type" value="Genomic_DNA"/>
</dbReference>
<protein>
    <recommendedName>
        <fullName evidence="8">Histidine kinase domain-containing protein</fullName>
    </recommendedName>
</protein>
<keyword evidence="4" id="KW-0418">Kinase</keyword>
<dbReference type="Pfam" id="PF02518">
    <property type="entry name" value="HATPase_c"/>
    <property type="match status" value="1"/>
</dbReference>
<keyword evidence="6" id="KW-0902">Two-component regulatory system</keyword>
<evidence type="ECO:0000256" key="2">
    <source>
        <dbReference type="ARBA" id="ARBA00022679"/>
    </source>
</evidence>
<evidence type="ECO:0000256" key="3">
    <source>
        <dbReference type="ARBA" id="ARBA00022741"/>
    </source>
</evidence>
<organism evidence="9">
    <name type="scientific">hot springs metagenome</name>
    <dbReference type="NCBI Taxonomy" id="433727"/>
    <lineage>
        <taxon>unclassified sequences</taxon>
        <taxon>metagenomes</taxon>
        <taxon>ecological metagenomes</taxon>
    </lineage>
</organism>
<dbReference type="InterPro" id="IPR003661">
    <property type="entry name" value="HisK_dim/P_dom"/>
</dbReference>
<keyword evidence="5" id="KW-0067">ATP-binding</keyword>
<dbReference type="Gene3D" id="3.30.565.10">
    <property type="entry name" value="Histidine kinase-like ATPase, C-terminal domain"/>
    <property type="match status" value="1"/>
</dbReference>
<reference evidence="9" key="1">
    <citation type="submission" date="2019-10" db="EMBL/GenBank/DDBJ databases">
        <title>Metagenomic sequencing of thiosulfate-disproportionating enrichment culture.</title>
        <authorList>
            <person name="Umezawa K."/>
            <person name="Kojima H."/>
            <person name="Fukui M."/>
        </authorList>
    </citation>
    <scope>NUCLEOTIDE SEQUENCE</scope>
    <source>
        <strain evidence="9">45J</strain>
    </source>
</reference>
<keyword evidence="3" id="KW-0547">Nucleotide-binding</keyword>
<keyword evidence="7" id="KW-0812">Transmembrane</keyword>
<dbReference type="InterPro" id="IPR036890">
    <property type="entry name" value="HATPase_C_sf"/>
</dbReference>
<dbReference type="Gene3D" id="1.10.287.130">
    <property type="match status" value="1"/>
</dbReference>
<dbReference type="PANTHER" id="PTHR43065">
    <property type="entry name" value="SENSOR HISTIDINE KINASE"/>
    <property type="match status" value="1"/>
</dbReference>
<proteinExistence type="predicted"/>
<dbReference type="AlphaFoldDB" id="A0A5J4L1S5"/>
<comment type="caution">
    <text evidence="9">The sequence shown here is derived from an EMBL/GenBank/DDBJ whole genome shotgun (WGS) entry which is preliminary data.</text>
</comment>
<accession>A0A5J4L1S5</accession>
<feature type="transmembrane region" description="Helical" evidence="7">
    <location>
        <begin position="12"/>
        <end position="34"/>
    </location>
</feature>
<evidence type="ECO:0000256" key="6">
    <source>
        <dbReference type="ARBA" id="ARBA00023012"/>
    </source>
</evidence>
<name>A0A5J4L1S5_9ZZZZ</name>
<feature type="domain" description="Histidine kinase" evidence="8">
    <location>
        <begin position="260"/>
        <end position="495"/>
    </location>
</feature>
<dbReference type="InterPro" id="IPR004358">
    <property type="entry name" value="Sig_transdc_His_kin-like_C"/>
</dbReference>
<dbReference type="SUPFAM" id="SSF55874">
    <property type="entry name" value="ATPase domain of HSP90 chaperone/DNA topoisomerase II/histidine kinase"/>
    <property type="match status" value="1"/>
</dbReference>
<dbReference type="PROSITE" id="PS50109">
    <property type="entry name" value="HIS_KIN"/>
    <property type="match status" value="1"/>
</dbReference>
<evidence type="ECO:0000256" key="5">
    <source>
        <dbReference type="ARBA" id="ARBA00022840"/>
    </source>
</evidence>
<dbReference type="InterPro" id="IPR003594">
    <property type="entry name" value="HATPase_dom"/>
</dbReference>
<evidence type="ECO:0000256" key="7">
    <source>
        <dbReference type="SAM" id="Phobius"/>
    </source>
</evidence>
<dbReference type="SMART" id="SM00387">
    <property type="entry name" value="HATPase_c"/>
    <property type="match status" value="1"/>
</dbReference>
<keyword evidence="2" id="KW-0808">Transferase</keyword>
<dbReference type="CDD" id="cd00082">
    <property type="entry name" value="HisKA"/>
    <property type="match status" value="1"/>
</dbReference>
<keyword evidence="1" id="KW-0597">Phosphoprotein</keyword>
<sequence>MKDIKHITNKLAFRIILPVSILVLIAGIILYIFVLRYISDFTNQHIKNEFLWAWGEIYTICDKSLNELLKTNVIDNEKIVRIKKGLTISSIEDFLHQNRLKGIIIENKKELLSCCNTPEKSRIFIDAAQANTVSSVKYDGIEYYTYQADFEPWSWQIIIIKDSTAYSSLIDKVKISYLSTGISLTLAGLLILCYLNRAVKYPINNIITSLKANKQPEYKGIYEFEFLSNSVAEMMEERQRMIKHIMEEQKLKGIRILASGVAHNFNNMLVGVLGYASLLSMKLENAKRENRLLKEEDLDELLKCTKTIETSAQKASTLARELSGLSRKKMLEGDSVGPVDINKLVTEMQRLLSDTFPKNIEVIAITDNNIPVITGDGMQLEQALLNIAINSKDAMPDGGKLTIQTSIADIKGKSKYHYLKPGRYAAVQIRDTGTGMDEDTLNHIFEPFFTTKPVDKGTGLGLATVYSIIKAHDGYVIAESTPGKGSLFTIYLPIK</sequence>
<dbReference type="InterPro" id="IPR005467">
    <property type="entry name" value="His_kinase_dom"/>
</dbReference>
<dbReference type="GO" id="GO:0005524">
    <property type="term" value="F:ATP binding"/>
    <property type="evidence" value="ECO:0007669"/>
    <property type="project" value="UniProtKB-KW"/>
</dbReference>
<dbReference type="PRINTS" id="PR00344">
    <property type="entry name" value="BCTRLSENSOR"/>
</dbReference>
<dbReference type="PANTHER" id="PTHR43065:SF46">
    <property type="entry name" value="C4-DICARBOXYLATE TRANSPORT SENSOR PROTEIN DCTB"/>
    <property type="match status" value="1"/>
</dbReference>
<evidence type="ECO:0000313" key="9">
    <source>
        <dbReference type="EMBL" id="GER93192.1"/>
    </source>
</evidence>
<gene>
    <name evidence="9" type="ORF">A45J_0927</name>
</gene>
<evidence type="ECO:0000256" key="4">
    <source>
        <dbReference type="ARBA" id="ARBA00022777"/>
    </source>
</evidence>
<evidence type="ECO:0000256" key="1">
    <source>
        <dbReference type="ARBA" id="ARBA00022553"/>
    </source>
</evidence>
<dbReference type="GO" id="GO:0000155">
    <property type="term" value="F:phosphorelay sensor kinase activity"/>
    <property type="evidence" value="ECO:0007669"/>
    <property type="project" value="InterPro"/>
</dbReference>
<keyword evidence="7" id="KW-0472">Membrane</keyword>
<keyword evidence="7" id="KW-1133">Transmembrane helix</keyword>
<evidence type="ECO:0000259" key="8">
    <source>
        <dbReference type="PROSITE" id="PS50109"/>
    </source>
</evidence>